<dbReference type="OrthoDB" id="10267033at2759"/>
<dbReference type="InterPro" id="IPR048359">
    <property type="entry name" value="EXOC6_Sec15_N"/>
</dbReference>
<comment type="similarity">
    <text evidence="1 5">Belongs to the SEC15 family.</text>
</comment>
<dbReference type="Gene3D" id="1.10.357.30">
    <property type="entry name" value="Exocyst complex subunit Sec15 C-terminal domain, N-terminal subdomain"/>
    <property type="match status" value="1"/>
</dbReference>
<keyword evidence="4" id="KW-0175">Coiled coil</keyword>
<dbReference type="GO" id="GO:0006893">
    <property type="term" value="P:Golgi to plasma membrane transport"/>
    <property type="evidence" value="ECO:0007669"/>
    <property type="project" value="TreeGrafter"/>
</dbReference>
<dbReference type="AlphaFoldDB" id="A0A2B4S4G5"/>
<dbReference type="InterPro" id="IPR007225">
    <property type="entry name" value="EXOC6/Sec15"/>
</dbReference>
<evidence type="ECO:0000259" key="7">
    <source>
        <dbReference type="Pfam" id="PF20651"/>
    </source>
</evidence>
<dbReference type="InterPro" id="IPR046361">
    <property type="entry name" value="EXOC6/Sec15_C"/>
</dbReference>
<evidence type="ECO:0000256" key="1">
    <source>
        <dbReference type="ARBA" id="ARBA00007944"/>
    </source>
</evidence>
<evidence type="ECO:0000259" key="6">
    <source>
        <dbReference type="Pfam" id="PF04091"/>
    </source>
</evidence>
<dbReference type="GO" id="GO:0090522">
    <property type="term" value="P:vesicle tethering involved in exocytosis"/>
    <property type="evidence" value="ECO:0007669"/>
    <property type="project" value="UniProtKB-UniRule"/>
</dbReference>
<dbReference type="PIRSF" id="PIRSF025007">
    <property type="entry name" value="Sec15"/>
    <property type="match status" value="1"/>
</dbReference>
<gene>
    <name evidence="8" type="primary">Exoc6b</name>
    <name evidence="8" type="ORF">AWC38_SpisGene10600</name>
</gene>
<dbReference type="GO" id="GO:0000145">
    <property type="term" value="C:exocyst"/>
    <property type="evidence" value="ECO:0007669"/>
    <property type="project" value="UniProtKB-UniRule"/>
</dbReference>
<keyword evidence="2 5" id="KW-0813">Transport</keyword>
<dbReference type="Proteomes" id="UP000225706">
    <property type="component" value="Unassembled WGS sequence"/>
</dbReference>
<dbReference type="PANTHER" id="PTHR12702:SF0">
    <property type="entry name" value="EXOCYST COMPLEX COMPONENT 6"/>
    <property type="match status" value="1"/>
</dbReference>
<evidence type="ECO:0000256" key="3">
    <source>
        <dbReference type="ARBA" id="ARBA00022483"/>
    </source>
</evidence>
<accession>A0A2B4S4G5</accession>
<dbReference type="EMBL" id="LSMT01000167">
    <property type="protein sequence ID" value="PFX24791.1"/>
    <property type="molecule type" value="Genomic_DNA"/>
</dbReference>
<evidence type="ECO:0000313" key="8">
    <source>
        <dbReference type="EMBL" id="PFX24791.1"/>
    </source>
</evidence>
<comment type="function">
    <text evidence="5">Component of the exocyst complex involved in the docking of exocytic vesicles with fusion sites on the plasma membrane.</text>
</comment>
<sequence>MATESTGSSSHVEHLLAEIESSDGLLGPTLRAVYDGEEHTNFMAKLEERIRVHDKDIERMCNYHYQGFIESVNELLKVRGEARKLKIKIIEVNESMQESGRELLSKCENLIYCRTTQRNIVSAIEILSLCLPVLDMYAKLKDQMCNRRYYPALKTLEQLEHTYLPQIKRFRFAEIMQESIPVVRKHIKEASMADLRDFLEKIRKVSVRLGLIAMKQAIQKTSLTLMPGVGLKKKGEDEELDKSAQDLVDFSPVYKCLYIFTVVGERETFDNYYRKQRRKQARLALELSSGSRDGNLEVYRSYFHQIVGFFVVEDIILHTTKGLVTRSTVDDLWEMAANKIAPVLITCTQSAYCEEPSLLLKVKELIVWFCHTLSGFGFNVNKIFDVLLEMRLQYNEILSKDWEAIFKKIFDEDNYAPMLCQDETEYSDTLKEFPFDDTEVVQHPFPRQLPFSEGVTKIYQEVKHYIRSCLKFNENLNVSQTEIGDSVRKSTNLLLTRTLNGCITSIIRRPTMSIPQLVQMSINTIHLEEACNHLEEYVTAVTGTSSERINVSRVYGLSSFKDMRAEAEQQVYERLNMKIEDFLELANYNWVPVNSRLHASSYLVDLLDYLHTTFLNFSTLPGNVAQTACMSSCKYLATKLREMLLDEEVKQMNSHGLDGFNQDLRKCEEFVNSNPVEGISDGTLQMTFLELRQLVDLLLNADWSTYFAEHGYPTSKYSRVNPQVVARLLEKMTDTGKKRILSLKKVDRDRRKLNESILKRLKTLDADTSGASVMY</sequence>
<organism evidence="8 9">
    <name type="scientific">Stylophora pistillata</name>
    <name type="common">Smooth cauliflower coral</name>
    <dbReference type="NCBI Taxonomy" id="50429"/>
    <lineage>
        <taxon>Eukaryota</taxon>
        <taxon>Metazoa</taxon>
        <taxon>Cnidaria</taxon>
        <taxon>Anthozoa</taxon>
        <taxon>Hexacorallia</taxon>
        <taxon>Scleractinia</taxon>
        <taxon>Astrocoeniina</taxon>
        <taxon>Pocilloporidae</taxon>
        <taxon>Stylophora</taxon>
    </lineage>
</organism>
<dbReference type="STRING" id="50429.A0A2B4S4G5"/>
<dbReference type="PANTHER" id="PTHR12702">
    <property type="entry name" value="SEC15"/>
    <property type="match status" value="1"/>
</dbReference>
<name>A0A2B4S4G5_STYPI</name>
<evidence type="ECO:0000256" key="4">
    <source>
        <dbReference type="ARBA" id="ARBA00023054"/>
    </source>
</evidence>
<evidence type="ECO:0000313" key="9">
    <source>
        <dbReference type="Proteomes" id="UP000225706"/>
    </source>
</evidence>
<dbReference type="Pfam" id="PF20651">
    <property type="entry name" value="EXOC6_Sec15_N"/>
    <property type="match status" value="1"/>
</dbReference>
<evidence type="ECO:0000256" key="2">
    <source>
        <dbReference type="ARBA" id="ARBA00022448"/>
    </source>
</evidence>
<feature type="domain" description="Exocyst complex subunit EXOC6/Sec15 C-terminal" evidence="6">
    <location>
        <begin position="383"/>
        <end position="731"/>
    </location>
</feature>
<dbReference type="Gene3D" id="1.20.58.670">
    <property type="entry name" value="Dsl1p vesicle tethering complex, Tip20p subunit, domain D"/>
    <property type="match status" value="1"/>
</dbReference>
<proteinExistence type="inferred from homology"/>
<evidence type="ECO:0000256" key="5">
    <source>
        <dbReference type="PIRNR" id="PIRNR025007"/>
    </source>
</evidence>
<dbReference type="GO" id="GO:0016020">
    <property type="term" value="C:membrane"/>
    <property type="evidence" value="ECO:0007669"/>
    <property type="project" value="TreeGrafter"/>
</dbReference>
<keyword evidence="3 5" id="KW-0268">Exocytosis</keyword>
<reference evidence="9" key="1">
    <citation type="journal article" date="2017" name="bioRxiv">
        <title>Comparative analysis of the genomes of Stylophora pistillata and Acropora digitifera provides evidence for extensive differences between species of corals.</title>
        <authorList>
            <person name="Voolstra C.R."/>
            <person name="Li Y."/>
            <person name="Liew Y.J."/>
            <person name="Baumgarten S."/>
            <person name="Zoccola D."/>
            <person name="Flot J.-F."/>
            <person name="Tambutte S."/>
            <person name="Allemand D."/>
            <person name="Aranda M."/>
        </authorList>
    </citation>
    <scope>NUCLEOTIDE SEQUENCE [LARGE SCALE GENOMIC DNA]</scope>
</reference>
<dbReference type="FunFam" id="1.20.58.670:FF:000025">
    <property type="match status" value="1"/>
</dbReference>
<keyword evidence="9" id="KW-1185">Reference proteome</keyword>
<feature type="domain" description="Exocyst complex component EXOC6/Sec15 N-terminal" evidence="7">
    <location>
        <begin position="45"/>
        <end position="214"/>
    </location>
</feature>
<protein>
    <recommendedName>
        <fullName evidence="5">Exocyst complex component</fullName>
    </recommendedName>
</protein>
<dbReference type="Pfam" id="PF04091">
    <property type="entry name" value="Sec15_C"/>
    <property type="match status" value="1"/>
</dbReference>
<dbReference type="InterPro" id="IPR042045">
    <property type="entry name" value="EXOC6/Sec15_C_dom1"/>
</dbReference>
<comment type="caution">
    <text evidence="8">The sequence shown here is derived from an EMBL/GenBank/DDBJ whole genome shotgun (WGS) entry which is preliminary data.</text>
</comment>
<dbReference type="InterPro" id="IPR042044">
    <property type="entry name" value="EXOC6PINT-1/Sec15/Tip20_C_dom2"/>
</dbReference>
<dbReference type="GO" id="GO:0006886">
    <property type="term" value="P:intracellular protein transport"/>
    <property type="evidence" value="ECO:0007669"/>
    <property type="project" value="InterPro"/>
</dbReference>